<dbReference type="EMBL" id="JAQJAC010000010">
    <property type="protein sequence ID" value="KAJ5569204.1"/>
    <property type="molecule type" value="Genomic_DNA"/>
</dbReference>
<proteinExistence type="predicted"/>
<gene>
    <name evidence="1" type="ORF">N7450_011690</name>
</gene>
<dbReference type="Proteomes" id="UP001216150">
    <property type="component" value="Unassembled WGS sequence"/>
</dbReference>
<comment type="caution">
    <text evidence="1">The sequence shown here is derived from an EMBL/GenBank/DDBJ whole genome shotgun (WGS) entry which is preliminary data.</text>
</comment>
<keyword evidence="2" id="KW-1185">Reference proteome</keyword>
<dbReference type="AlphaFoldDB" id="A0AAD6DCK0"/>
<accession>A0AAD6DCK0</accession>
<evidence type="ECO:0000313" key="1">
    <source>
        <dbReference type="EMBL" id="KAJ5569204.1"/>
    </source>
</evidence>
<reference evidence="1 2" key="1">
    <citation type="journal article" date="2023" name="IMA Fungus">
        <title>Comparative genomic study of the Penicillium genus elucidates a diverse pangenome and 15 lateral gene transfer events.</title>
        <authorList>
            <person name="Petersen C."/>
            <person name="Sorensen T."/>
            <person name="Nielsen M.R."/>
            <person name="Sondergaard T.E."/>
            <person name="Sorensen J.L."/>
            <person name="Fitzpatrick D.A."/>
            <person name="Frisvad J.C."/>
            <person name="Nielsen K.L."/>
        </authorList>
    </citation>
    <scope>NUCLEOTIDE SEQUENCE [LARGE SCALE GENOMIC DNA]</scope>
    <source>
        <strain evidence="1 2">IBT 29057</strain>
    </source>
</reference>
<protein>
    <submittedName>
        <fullName evidence="1">Uncharacterized protein</fullName>
    </submittedName>
</protein>
<sequence>MILNKKLENTLAFNVFLEIACSHGIVKKAWLEKKDDDLKWRGCRATSGRTKYNTCVAYMRQQQTRETAGIPKRRQRWSKY</sequence>
<evidence type="ECO:0000313" key="2">
    <source>
        <dbReference type="Proteomes" id="UP001216150"/>
    </source>
</evidence>
<name>A0AAD6DCK0_9EURO</name>
<organism evidence="1 2">
    <name type="scientific">Penicillium hetheringtonii</name>
    <dbReference type="NCBI Taxonomy" id="911720"/>
    <lineage>
        <taxon>Eukaryota</taxon>
        <taxon>Fungi</taxon>
        <taxon>Dikarya</taxon>
        <taxon>Ascomycota</taxon>
        <taxon>Pezizomycotina</taxon>
        <taxon>Eurotiomycetes</taxon>
        <taxon>Eurotiomycetidae</taxon>
        <taxon>Eurotiales</taxon>
        <taxon>Aspergillaceae</taxon>
        <taxon>Penicillium</taxon>
    </lineage>
</organism>